<feature type="compositionally biased region" description="Basic residues" evidence="1">
    <location>
        <begin position="687"/>
        <end position="703"/>
    </location>
</feature>
<reference evidence="4" key="1">
    <citation type="submission" date="2016-06" db="UniProtKB">
        <authorList>
            <consortium name="WormBaseParasite"/>
        </authorList>
    </citation>
    <scope>IDENTIFICATION</scope>
</reference>
<dbReference type="Proteomes" id="UP000279833">
    <property type="component" value="Unassembled WGS sequence"/>
</dbReference>
<accession>A0A183JZX6</accession>
<dbReference type="GO" id="GO:0005930">
    <property type="term" value="C:axoneme"/>
    <property type="evidence" value="ECO:0007669"/>
    <property type="project" value="TreeGrafter"/>
</dbReference>
<sequence>DLSTASISGEQSKVTTGQQHKTSVNRQGQVPHKTMGYRGALNVPRKLNDTSSTIPEYNTTCKSRRITYSMFDDIIKSSIDKSTLNLLNNEQLYTTILSDDIILHLIHEYFNHHSNNNNNNTNKGIIIDGIESDFTKNSIATIELLLKYFKNNYKYIYTISIKFNYEQYKQYFNEKQIKLNEIKNVLNKQYHEKLIDLTDYEYDELNENERQIIDHLQYELRHEKHQIELEKKRIQEEQLREEQEAEMKRLEMERNMKKRGKRQDEKITKPITSNQVSVKDNRALSGRMSSKPVKDVNNNLGKLDAVDKSPLTVLEETRRTSRSHEKHRRSATSFKDEALAEEEVGAYMTEEEHLLYQTLKSFEVDFRSLCELLSTWNRVTLQQQVSLLESHEESPTSTIVNLPIGKRARQSGLNFPSNTVSTNLNKTKHSIGKVDPSNIQVINENVTALLPPIYCDVNIMNENQPNNNNNNLVEMKNEKDSTDNGVQIIGIPHLVVEFPFKKDTNIIEAIKQEINLMLTDPDLIHVESIVGTKIKDNLLMTNSSGQQQQQQNTISTELCQLLSYHLPELNEIINYLGIGSDGPPIPEPNNFSVIYYPINNDTTNTLGSRKQIRQSRIIKLNEQKSIHINLKYYEFLHSGQGDPIMNTVPIGSLLQLTDSIGDEELEGRIETNESSNKQKVGDSSRKTGGRSIKKERKSPRQKHQTLDQGETTSRKPKVSIGGANFGNGTARRTSVISIHSEQTSLNDEISSIESNQLLIGQPLNHFRWIVPAKGQVRLRIRFRCDQVGQFDQIFNFELLNSRRIYQLYCRGICALPTISREPRLIYAKRKRTCNQGEIIHGTYLMSTSCFEFGPLLIEKSKERIQENYYPENITYFNLVNTSQMDSDIKLYFLNDPDEECYSVEPKELNLKPNQSNSVRICAFPKLNKHYNDALVCLIKDNPEPILFKLACDGVLPELELDKKVFNFEKVLLQRKEVRSIILKNRTLLPAQWKLSGIEALGDEFSVSQDAGIVEPQSESIVYAYFRAMKSVKPNQKRSLRLEVYDLENIAGLIQVETIQVMAEAYDVALDITFPKGSDGGIDFGLIKVGEEVKHAITLKNKGPYEIVTNFIFTKNDKFKTDFSSIFTMSPQRISLSPTDKLTQLTCSTQSELILKEAEILKCQIIEPNIKGTPQLIASIPIKLSVKAEFSKFTISPAHDINFGSLILNNHKTRQLIIENNGDYEFRYSIIPVSKMLELLATREALLNKESTGTVKHKMLDPTMLSSSQSRLQQGFFTLSPASGIVPPGNAQIITVDCLAASLGQCLEELTIEISDRDMKLYPHGIPYHLKAEGDLPLIETNDPSIIFEEHHVCKNLSVLDLPDLSDTVCIYLCEL</sequence>
<feature type="region of interest" description="Disordered" evidence="1">
    <location>
        <begin position="1"/>
        <end position="33"/>
    </location>
</feature>
<dbReference type="InterPro" id="IPR013783">
    <property type="entry name" value="Ig-like_fold"/>
</dbReference>
<name>A0A183JZX6_9TREM</name>
<dbReference type="Gene3D" id="2.60.40.10">
    <property type="entry name" value="Immunoglobulins"/>
    <property type="match status" value="4"/>
</dbReference>
<dbReference type="STRING" id="6186.A0A183JZX6"/>
<dbReference type="GO" id="GO:0003341">
    <property type="term" value="P:cilium movement"/>
    <property type="evidence" value="ECO:0007669"/>
    <property type="project" value="TreeGrafter"/>
</dbReference>
<feature type="region of interest" description="Disordered" evidence="1">
    <location>
        <begin position="255"/>
        <end position="301"/>
    </location>
</feature>
<dbReference type="PANTHER" id="PTHR23053">
    <property type="entry name" value="DLEC1 DELETED IN LUNG AND ESOPHAGEAL CANCER 1"/>
    <property type="match status" value="1"/>
</dbReference>
<dbReference type="EMBL" id="UZAK01032674">
    <property type="protein sequence ID" value="VDP29987.1"/>
    <property type="molecule type" value="Genomic_DNA"/>
</dbReference>
<gene>
    <name evidence="2" type="ORF">SCUD_LOCUS8284</name>
</gene>
<evidence type="ECO:0000313" key="4">
    <source>
        <dbReference type="WBParaSite" id="SCUD_0000828401-mRNA-1"/>
    </source>
</evidence>
<reference evidence="2 3" key="2">
    <citation type="submission" date="2018-11" db="EMBL/GenBank/DDBJ databases">
        <authorList>
            <consortium name="Pathogen Informatics"/>
        </authorList>
    </citation>
    <scope>NUCLEOTIDE SEQUENCE [LARGE SCALE GENOMIC DNA]</scope>
    <source>
        <strain evidence="2">Dakar</strain>
        <strain evidence="3">Dakar, Senegal</strain>
    </source>
</reference>
<feature type="region of interest" description="Disordered" evidence="1">
    <location>
        <begin position="667"/>
        <end position="726"/>
    </location>
</feature>
<keyword evidence="3" id="KW-1185">Reference proteome</keyword>
<dbReference type="GO" id="GO:1904158">
    <property type="term" value="P:axonemal central apparatus assembly"/>
    <property type="evidence" value="ECO:0007669"/>
    <property type="project" value="TreeGrafter"/>
</dbReference>
<evidence type="ECO:0000313" key="2">
    <source>
        <dbReference type="EMBL" id="VDP29987.1"/>
    </source>
</evidence>
<proteinExistence type="predicted"/>
<organism evidence="4">
    <name type="scientific">Schistosoma curassoni</name>
    <dbReference type="NCBI Taxonomy" id="6186"/>
    <lineage>
        <taxon>Eukaryota</taxon>
        <taxon>Metazoa</taxon>
        <taxon>Spiralia</taxon>
        <taxon>Lophotrochozoa</taxon>
        <taxon>Platyhelminthes</taxon>
        <taxon>Trematoda</taxon>
        <taxon>Digenea</taxon>
        <taxon>Strigeidida</taxon>
        <taxon>Schistosomatoidea</taxon>
        <taxon>Schistosomatidae</taxon>
        <taxon>Schistosoma</taxon>
    </lineage>
</organism>
<feature type="compositionally biased region" description="Polar residues" evidence="1">
    <location>
        <begin position="1"/>
        <end position="28"/>
    </location>
</feature>
<protein>
    <submittedName>
        <fullName evidence="4">Bromo domain-containing protein</fullName>
    </submittedName>
</protein>
<dbReference type="InterPro" id="IPR033305">
    <property type="entry name" value="Hydin-like"/>
</dbReference>
<dbReference type="PANTHER" id="PTHR23053:SF0">
    <property type="entry name" value="HYDROCEPHALUS-INDUCING PROTEIN HOMOLOG"/>
    <property type="match status" value="1"/>
</dbReference>
<evidence type="ECO:0000313" key="3">
    <source>
        <dbReference type="Proteomes" id="UP000279833"/>
    </source>
</evidence>
<dbReference type="WBParaSite" id="SCUD_0000828401-mRNA-1">
    <property type="protein sequence ID" value="SCUD_0000828401-mRNA-1"/>
    <property type="gene ID" value="SCUD_0000828401"/>
</dbReference>
<evidence type="ECO:0000256" key="1">
    <source>
        <dbReference type="SAM" id="MobiDB-lite"/>
    </source>
</evidence>